<proteinExistence type="predicted"/>
<keyword evidence="3" id="KW-1185">Reference proteome</keyword>
<dbReference type="InterPro" id="IPR025836">
    <property type="entry name" value="Zn_knuckle_CX2CX4HX4C"/>
</dbReference>
<protein>
    <recommendedName>
        <fullName evidence="1">Zinc knuckle CX2CX4HX4C domain-containing protein</fullName>
    </recommendedName>
</protein>
<name>A0A7J8XJ54_GOSAI</name>
<sequence length="60" mass="7167">MYYARFQYEKLILFCFICGKLGHRESFCSIRARVDPEKIVFEWDITLRTSTREGSAKISR</sequence>
<comment type="caution">
    <text evidence="2">The sequence shown here is derived from an EMBL/GenBank/DDBJ whole genome shotgun (WGS) entry which is preliminary data.</text>
</comment>
<dbReference type="Pfam" id="PF14392">
    <property type="entry name" value="zf-CCHC_4"/>
    <property type="match status" value="1"/>
</dbReference>
<dbReference type="Proteomes" id="UP000593577">
    <property type="component" value="Unassembled WGS sequence"/>
</dbReference>
<feature type="domain" description="Zinc knuckle CX2CX4HX4C" evidence="1">
    <location>
        <begin position="5"/>
        <end position="29"/>
    </location>
</feature>
<evidence type="ECO:0000313" key="3">
    <source>
        <dbReference type="Proteomes" id="UP000593577"/>
    </source>
</evidence>
<feature type="non-terminal residue" evidence="2">
    <location>
        <position position="60"/>
    </location>
</feature>
<dbReference type="AlphaFoldDB" id="A0A7J8XJ54"/>
<reference evidence="2 3" key="1">
    <citation type="journal article" date="2019" name="Genome Biol. Evol.">
        <title>Insights into the evolution of the New World diploid cottons (Gossypium, subgenus Houzingenia) based on genome sequencing.</title>
        <authorList>
            <person name="Grover C.E."/>
            <person name="Arick M.A. 2nd"/>
            <person name="Thrash A."/>
            <person name="Conover J.L."/>
            <person name="Sanders W.S."/>
            <person name="Peterson D.G."/>
            <person name="Frelichowski J.E."/>
            <person name="Scheffler J.A."/>
            <person name="Scheffler B.E."/>
            <person name="Wendel J.F."/>
        </authorList>
    </citation>
    <scope>NUCLEOTIDE SEQUENCE [LARGE SCALE GENOMIC DNA]</scope>
    <source>
        <strain evidence="2">185</strain>
        <tissue evidence="2">Leaf</tissue>
    </source>
</reference>
<accession>A0A7J8XJ54</accession>
<organism evidence="2 3">
    <name type="scientific">Gossypium aridum</name>
    <name type="common">American cotton</name>
    <name type="synonym">Erioxylum aridum</name>
    <dbReference type="NCBI Taxonomy" id="34290"/>
    <lineage>
        <taxon>Eukaryota</taxon>
        <taxon>Viridiplantae</taxon>
        <taxon>Streptophyta</taxon>
        <taxon>Embryophyta</taxon>
        <taxon>Tracheophyta</taxon>
        <taxon>Spermatophyta</taxon>
        <taxon>Magnoliopsida</taxon>
        <taxon>eudicotyledons</taxon>
        <taxon>Gunneridae</taxon>
        <taxon>Pentapetalae</taxon>
        <taxon>rosids</taxon>
        <taxon>malvids</taxon>
        <taxon>Malvales</taxon>
        <taxon>Malvaceae</taxon>
        <taxon>Malvoideae</taxon>
        <taxon>Gossypium</taxon>
    </lineage>
</organism>
<gene>
    <name evidence="2" type="ORF">Goari_014663</name>
</gene>
<evidence type="ECO:0000313" key="2">
    <source>
        <dbReference type="EMBL" id="MBA0687100.1"/>
    </source>
</evidence>
<evidence type="ECO:0000259" key="1">
    <source>
        <dbReference type="Pfam" id="PF14392"/>
    </source>
</evidence>
<dbReference type="EMBL" id="JABFAA010000007">
    <property type="protein sequence ID" value="MBA0687100.1"/>
    <property type="molecule type" value="Genomic_DNA"/>
</dbReference>